<sequence>MKTNNRNSVAPSSLVETTKNTPYSGPALFTLTDEKDRERRIAAIVEVAITHQRVGVLQRPLRVAPGVSLVFVLAGNHFPSSAAAAQAWEPERNKNVRLNKAMHLRLHIWRQKVHGKNYMVLQTQSTIPTSPETPVTLWNVAPAERTPGSSASLFALSPAGQSPAGRSPAGRSPAGRSPAWSNGLSSPSPRPLSSSPPQPPSSSSRQLSPSFLRPRPFLPWSTLAGDTSCSQAIMREPVGPFTQPIQGPVIPQFGTSFAAANRFSGLQGSAGLGSVAAISRVSISEELQFCPKTPVSQARSLRPSPPRPSKRKRESPDR</sequence>
<dbReference type="Proteomes" id="UP000518752">
    <property type="component" value="Unassembled WGS sequence"/>
</dbReference>
<proteinExistence type="predicted"/>
<feature type="region of interest" description="Disordered" evidence="1">
    <location>
        <begin position="149"/>
        <end position="212"/>
    </location>
</feature>
<evidence type="ECO:0000313" key="3">
    <source>
        <dbReference type="Proteomes" id="UP000518752"/>
    </source>
</evidence>
<accession>A0A8H5G7S6</accession>
<feature type="region of interest" description="Disordered" evidence="1">
    <location>
        <begin position="1"/>
        <end position="21"/>
    </location>
</feature>
<comment type="caution">
    <text evidence="2">The sequence shown here is derived from an EMBL/GenBank/DDBJ whole genome shotgun (WGS) entry which is preliminary data.</text>
</comment>
<organism evidence="2 3">
    <name type="scientific">Collybiopsis confluens</name>
    <dbReference type="NCBI Taxonomy" id="2823264"/>
    <lineage>
        <taxon>Eukaryota</taxon>
        <taxon>Fungi</taxon>
        <taxon>Dikarya</taxon>
        <taxon>Basidiomycota</taxon>
        <taxon>Agaricomycotina</taxon>
        <taxon>Agaricomycetes</taxon>
        <taxon>Agaricomycetidae</taxon>
        <taxon>Agaricales</taxon>
        <taxon>Marasmiineae</taxon>
        <taxon>Omphalotaceae</taxon>
        <taxon>Collybiopsis</taxon>
    </lineage>
</organism>
<protein>
    <submittedName>
        <fullName evidence="2">Uncharacterized protein</fullName>
    </submittedName>
</protein>
<reference evidence="2 3" key="1">
    <citation type="journal article" date="2020" name="ISME J.">
        <title>Uncovering the hidden diversity of litter-decomposition mechanisms in mushroom-forming fungi.</title>
        <authorList>
            <person name="Floudas D."/>
            <person name="Bentzer J."/>
            <person name="Ahren D."/>
            <person name="Johansson T."/>
            <person name="Persson P."/>
            <person name="Tunlid A."/>
        </authorList>
    </citation>
    <scope>NUCLEOTIDE SEQUENCE [LARGE SCALE GENOMIC DNA]</scope>
    <source>
        <strain evidence="2 3">CBS 406.79</strain>
    </source>
</reference>
<evidence type="ECO:0000313" key="2">
    <source>
        <dbReference type="EMBL" id="KAF5359969.1"/>
    </source>
</evidence>
<feature type="region of interest" description="Disordered" evidence="1">
    <location>
        <begin position="292"/>
        <end position="318"/>
    </location>
</feature>
<dbReference type="EMBL" id="JAACJN010000221">
    <property type="protein sequence ID" value="KAF5359969.1"/>
    <property type="molecule type" value="Genomic_DNA"/>
</dbReference>
<evidence type="ECO:0000256" key="1">
    <source>
        <dbReference type="SAM" id="MobiDB-lite"/>
    </source>
</evidence>
<feature type="compositionally biased region" description="Basic residues" evidence="1">
    <location>
        <begin position="308"/>
        <end position="318"/>
    </location>
</feature>
<keyword evidence="3" id="KW-1185">Reference proteome</keyword>
<name>A0A8H5G7S6_9AGAR</name>
<feature type="compositionally biased region" description="Low complexity" evidence="1">
    <location>
        <begin position="201"/>
        <end position="212"/>
    </location>
</feature>
<feature type="compositionally biased region" description="Pro residues" evidence="1">
    <location>
        <begin position="188"/>
        <end position="200"/>
    </location>
</feature>
<gene>
    <name evidence="2" type="ORF">D9757_012158</name>
</gene>
<dbReference type="AlphaFoldDB" id="A0A8H5G7S6"/>